<name>A0AAV0IT39_9ROSI</name>
<dbReference type="Proteomes" id="UP001154282">
    <property type="component" value="Unassembled WGS sequence"/>
</dbReference>
<organism evidence="1 2">
    <name type="scientific">Linum tenue</name>
    <dbReference type="NCBI Taxonomy" id="586396"/>
    <lineage>
        <taxon>Eukaryota</taxon>
        <taxon>Viridiplantae</taxon>
        <taxon>Streptophyta</taxon>
        <taxon>Embryophyta</taxon>
        <taxon>Tracheophyta</taxon>
        <taxon>Spermatophyta</taxon>
        <taxon>Magnoliopsida</taxon>
        <taxon>eudicotyledons</taxon>
        <taxon>Gunneridae</taxon>
        <taxon>Pentapetalae</taxon>
        <taxon>rosids</taxon>
        <taxon>fabids</taxon>
        <taxon>Malpighiales</taxon>
        <taxon>Linaceae</taxon>
        <taxon>Linum</taxon>
    </lineage>
</organism>
<gene>
    <name evidence="1" type="ORF">LITE_LOCUS10817</name>
</gene>
<accession>A0AAV0IT39</accession>
<evidence type="ECO:0000313" key="2">
    <source>
        <dbReference type="Proteomes" id="UP001154282"/>
    </source>
</evidence>
<protein>
    <submittedName>
        <fullName evidence="1">Uncharacterized protein</fullName>
    </submittedName>
</protein>
<proteinExistence type="predicted"/>
<feature type="non-terminal residue" evidence="1">
    <location>
        <position position="1"/>
    </location>
</feature>
<keyword evidence="2" id="KW-1185">Reference proteome</keyword>
<dbReference type="EMBL" id="CAMGYJ010000004">
    <property type="protein sequence ID" value="CAI0400617.1"/>
    <property type="molecule type" value="Genomic_DNA"/>
</dbReference>
<reference evidence="1" key="1">
    <citation type="submission" date="2022-08" db="EMBL/GenBank/DDBJ databases">
        <authorList>
            <person name="Gutierrez-Valencia J."/>
        </authorList>
    </citation>
    <scope>NUCLEOTIDE SEQUENCE</scope>
</reference>
<dbReference type="AlphaFoldDB" id="A0AAV0IT39"/>
<evidence type="ECO:0000313" key="1">
    <source>
        <dbReference type="EMBL" id="CAI0400617.1"/>
    </source>
</evidence>
<feature type="non-terminal residue" evidence="1">
    <location>
        <position position="144"/>
    </location>
</feature>
<sequence length="144" mass="15953">LPPLLPFRRRPAHHLPILERRTGGFGALRVPARKRRVDLGAKFRVRSFPGSRPTRLGLLPASRSRPADLGDFVFGTPRILQSHGACRRREVMVVAGASRSLSDIVSPSKCRAPGFVDQSGQGLQENVVRRRRRGVSASQYTAEH</sequence>
<comment type="caution">
    <text evidence="1">The sequence shown here is derived from an EMBL/GenBank/DDBJ whole genome shotgun (WGS) entry which is preliminary data.</text>
</comment>